<evidence type="ECO:0000256" key="1">
    <source>
        <dbReference type="ARBA" id="ARBA00009437"/>
    </source>
</evidence>
<dbReference type="InterPro" id="IPR000847">
    <property type="entry name" value="LysR_HTH_N"/>
</dbReference>
<dbReference type="Gene3D" id="3.40.190.10">
    <property type="entry name" value="Periplasmic binding protein-like II"/>
    <property type="match status" value="2"/>
</dbReference>
<dbReference type="Proteomes" id="UP000309937">
    <property type="component" value="Unassembled WGS sequence"/>
</dbReference>
<dbReference type="GO" id="GO:0003700">
    <property type="term" value="F:DNA-binding transcription factor activity"/>
    <property type="evidence" value="ECO:0007669"/>
    <property type="project" value="InterPro"/>
</dbReference>
<dbReference type="EMBL" id="RRGJ01000029">
    <property type="protein sequence ID" value="TJQ11276.1"/>
    <property type="molecule type" value="Genomic_DNA"/>
</dbReference>
<evidence type="ECO:0000256" key="3">
    <source>
        <dbReference type="ARBA" id="ARBA00023125"/>
    </source>
</evidence>
<keyword evidence="3" id="KW-0238">DNA-binding</keyword>
<dbReference type="GO" id="GO:0003677">
    <property type="term" value="F:DNA binding"/>
    <property type="evidence" value="ECO:0007669"/>
    <property type="project" value="UniProtKB-KW"/>
</dbReference>
<proteinExistence type="inferred from homology"/>
<dbReference type="SUPFAM" id="SSF46785">
    <property type="entry name" value="Winged helix' DNA-binding domain"/>
    <property type="match status" value="1"/>
</dbReference>
<evidence type="ECO:0000256" key="4">
    <source>
        <dbReference type="ARBA" id="ARBA00023163"/>
    </source>
</evidence>
<dbReference type="InterPro" id="IPR036388">
    <property type="entry name" value="WH-like_DNA-bd_sf"/>
</dbReference>
<dbReference type="SUPFAM" id="SSF53850">
    <property type="entry name" value="Periplasmic binding protein-like II"/>
    <property type="match status" value="1"/>
</dbReference>
<dbReference type="Pfam" id="PF00126">
    <property type="entry name" value="HTH_1"/>
    <property type="match status" value="1"/>
</dbReference>
<comment type="caution">
    <text evidence="7">The sequence shown here is derived from an EMBL/GenBank/DDBJ whole genome shotgun (WGS) entry which is preliminary data.</text>
</comment>
<keyword evidence="2" id="KW-0805">Transcription regulation</keyword>
<evidence type="ECO:0000313" key="6">
    <source>
        <dbReference type="EMBL" id="EGD0650640.1"/>
    </source>
</evidence>
<dbReference type="EMBL" id="AAVQAW010000025">
    <property type="protein sequence ID" value="EGD0650640.1"/>
    <property type="molecule type" value="Genomic_DNA"/>
</dbReference>
<evidence type="ECO:0000256" key="2">
    <source>
        <dbReference type="ARBA" id="ARBA00023015"/>
    </source>
</evidence>
<evidence type="ECO:0000259" key="5">
    <source>
        <dbReference type="PROSITE" id="PS50931"/>
    </source>
</evidence>
<sequence length="292" mass="32306">MSGIDIRLLRAFVTLAEKGNYNKAAEALFLTQPALSKQIKMLEQKTGGQLFLRGRHGAVLTMVGRQLFAKAYELLKSHHDFLTYAREIQKGSTGKLVLGFGISSFKSTPVWINTFRQKFPDCDVVISQIASSVQARMLMEGELHAGFVRMPVTELLASRLINKENLVLAVPVAVDIDPTDLQRTLAIYPILCMDPAVSPCLAEQTTAFLRDNELIIEPISATNDIHSLLALIAGGNGLALLPASVENFLPVGVKLITLWGKQIIWNIGVAWNPKIDNQMRDEFLQIVTHYLP</sequence>
<dbReference type="InterPro" id="IPR005119">
    <property type="entry name" value="LysR_subst-bd"/>
</dbReference>
<accession>A0A2A6Q3E1</accession>
<dbReference type="Gene3D" id="1.10.10.10">
    <property type="entry name" value="Winged helix-like DNA-binding domain superfamily/Winged helix DNA-binding domain"/>
    <property type="match status" value="1"/>
</dbReference>
<dbReference type="PRINTS" id="PR00039">
    <property type="entry name" value="HTHLYSR"/>
</dbReference>
<evidence type="ECO:0000313" key="8">
    <source>
        <dbReference type="Proteomes" id="UP000309937"/>
    </source>
</evidence>
<dbReference type="CDD" id="cd08414">
    <property type="entry name" value="PBP2_LTTR_aromatics_like"/>
    <property type="match status" value="1"/>
</dbReference>
<keyword evidence="4" id="KW-0804">Transcription</keyword>
<dbReference type="InterPro" id="IPR036390">
    <property type="entry name" value="WH_DNA-bd_sf"/>
</dbReference>
<reference evidence="6" key="1">
    <citation type="submission" date="2018-08" db="EMBL/GenBank/DDBJ databases">
        <authorList>
            <consortium name="GenomeTrakr network: Whole genome sequencing for foodborne pathogen traceback"/>
        </authorList>
    </citation>
    <scope>NUCLEOTIDE SEQUENCE</scope>
    <source>
        <strain evidence="6">NC_STEC178</strain>
    </source>
</reference>
<organism evidence="7 8">
    <name type="scientific">Escherichia coli</name>
    <dbReference type="NCBI Taxonomy" id="562"/>
    <lineage>
        <taxon>Bacteria</taxon>
        <taxon>Pseudomonadati</taxon>
        <taxon>Pseudomonadota</taxon>
        <taxon>Gammaproteobacteria</taxon>
        <taxon>Enterobacterales</taxon>
        <taxon>Enterobacteriaceae</taxon>
        <taxon>Escherichia</taxon>
    </lineage>
</organism>
<dbReference type="AlphaFoldDB" id="A0A2A6Q3E1"/>
<dbReference type="PROSITE" id="PS50931">
    <property type="entry name" value="HTH_LYSR"/>
    <property type="match status" value="1"/>
</dbReference>
<dbReference type="Proteomes" id="UP000630371">
    <property type="component" value="Unassembled WGS sequence"/>
</dbReference>
<dbReference type="RefSeq" id="WP_000014150.1">
    <property type="nucleotide sequence ID" value="NZ_ABACVG020000001.1"/>
</dbReference>
<reference evidence="7 8" key="2">
    <citation type="submission" date="2018-12" db="EMBL/GenBank/DDBJ databases">
        <title>Food and Water Safety Consortium.</title>
        <authorList>
            <person name="Tyson S."/>
            <person name="Peterson C.-L."/>
            <person name="Olson A."/>
            <person name="Tyler S."/>
            <person name="Cabral J."/>
            <person name="Lynch T."/>
            <person name="Knox N."/>
            <person name="Van Domselaar G."/>
            <person name="Graham M."/>
        </authorList>
    </citation>
    <scope>NUCLEOTIDE SEQUENCE [LARGE SCALE GENOMIC DNA]</scope>
    <source>
        <strain evidence="7 8">FWSEC0118</strain>
    </source>
</reference>
<dbReference type="Pfam" id="PF03466">
    <property type="entry name" value="LysR_substrate"/>
    <property type="match status" value="1"/>
</dbReference>
<gene>
    <name evidence="6" type="ORF">B6R31_004378</name>
    <name evidence="7" type="ORF">C9Z68_18075</name>
</gene>
<comment type="similarity">
    <text evidence="1">Belongs to the LysR transcriptional regulatory family.</text>
</comment>
<feature type="domain" description="HTH lysR-type" evidence="5">
    <location>
        <begin position="4"/>
        <end position="61"/>
    </location>
</feature>
<dbReference type="PANTHER" id="PTHR30346:SF28">
    <property type="entry name" value="HTH-TYPE TRANSCRIPTIONAL REGULATOR CYNR"/>
    <property type="match status" value="1"/>
</dbReference>
<dbReference type="PANTHER" id="PTHR30346">
    <property type="entry name" value="TRANSCRIPTIONAL DUAL REGULATOR HCAR-RELATED"/>
    <property type="match status" value="1"/>
</dbReference>
<evidence type="ECO:0000313" key="7">
    <source>
        <dbReference type="EMBL" id="TJQ11276.1"/>
    </source>
</evidence>
<protein>
    <submittedName>
        <fullName evidence="7">LysR family transcriptional regulator</fullName>
    </submittedName>
</protein>
<dbReference type="GO" id="GO:0032993">
    <property type="term" value="C:protein-DNA complex"/>
    <property type="evidence" value="ECO:0007669"/>
    <property type="project" value="TreeGrafter"/>
</dbReference>
<name>A0A2A6Q3E1_ECOLX</name>